<accession>A0A671MLP9</accession>
<keyword evidence="3" id="KW-1185">Reference proteome</keyword>
<proteinExistence type="predicted"/>
<dbReference type="InterPro" id="IPR013083">
    <property type="entry name" value="Znf_RING/FYVE/PHD"/>
</dbReference>
<evidence type="ECO:0000313" key="2">
    <source>
        <dbReference type="Ensembl" id="ENSSANP00000033618.1"/>
    </source>
</evidence>
<dbReference type="Pfam" id="PF17807">
    <property type="entry name" value="zf-UBP_var"/>
    <property type="match status" value="1"/>
</dbReference>
<dbReference type="AlphaFoldDB" id="A0A671MLP9"/>
<reference evidence="2" key="1">
    <citation type="submission" date="2025-08" db="UniProtKB">
        <authorList>
            <consortium name="Ensembl"/>
        </authorList>
    </citation>
    <scope>IDENTIFICATION</scope>
</reference>
<evidence type="ECO:0000313" key="3">
    <source>
        <dbReference type="Proteomes" id="UP000472260"/>
    </source>
</evidence>
<dbReference type="InterPro" id="IPR041432">
    <property type="entry name" value="UBP13_Znf-UBP_var"/>
</dbReference>
<dbReference type="Gene3D" id="3.30.40.10">
    <property type="entry name" value="Zinc/RING finger domain, C3HC4 (zinc finger)"/>
    <property type="match status" value="1"/>
</dbReference>
<protein>
    <recommendedName>
        <fullName evidence="1">Ubiquitinyl hydrolase variant UBP zinc finger domain-containing protein</fullName>
    </recommendedName>
</protein>
<dbReference type="Ensembl" id="ENSSANT00000035792.1">
    <property type="protein sequence ID" value="ENSSANP00000033618.1"/>
    <property type="gene ID" value="ENSSANG00000017107.1"/>
</dbReference>
<name>A0A671MLP9_9TELE</name>
<organism evidence="2 3">
    <name type="scientific">Sinocyclocheilus anshuiensis</name>
    <dbReference type="NCBI Taxonomy" id="1608454"/>
    <lineage>
        <taxon>Eukaryota</taxon>
        <taxon>Metazoa</taxon>
        <taxon>Chordata</taxon>
        <taxon>Craniata</taxon>
        <taxon>Vertebrata</taxon>
        <taxon>Euteleostomi</taxon>
        <taxon>Actinopterygii</taxon>
        <taxon>Neopterygii</taxon>
        <taxon>Teleostei</taxon>
        <taxon>Ostariophysi</taxon>
        <taxon>Cypriniformes</taxon>
        <taxon>Cyprinidae</taxon>
        <taxon>Cyprininae</taxon>
        <taxon>Sinocyclocheilus</taxon>
    </lineage>
</organism>
<sequence length="83" mass="9165">MATDLGELLVPYMPTIRVPRRGDRVFKSECAFSYDSPVSIMSNTSCMNVKLQLASPRHVKSCKRDGGSSATILQLNLCDSLQK</sequence>
<dbReference type="Proteomes" id="UP000472260">
    <property type="component" value="Unassembled WGS sequence"/>
</dbReference>
<evidence type="ECO:0000259" key="1">
    <source>
        <dbReference type="Pfam" id="PF17807"/>
    </source>
</evidence>
<reference evidence="2" key="2">
    <citation type="submission" date="2025-09" db="UniProtKB">
        <authorList>
            <consortium name="Ensembl"/>
        </authorList>
    </citation>
    <scope>IDENTIFICATION</scope>
</reference>
<feature type="domain" description="Ubiquitinyl hydrolase variant UBP zinc finger" evidence="1">
    <location>
        <begin position="16"/>
        <end position="39"/>
    </location>
</feature>